<protein>
    <recommendedName>
        <fullName evidence="1">IrrE N-terminal-like domain-containing protein</fullName>
    </recommendedName>
</protein>
<evidence type="ECO:0000259" key="1">
    <source>
        <dbReference type="Pfam" id="PF06114"/>
    </source>
</evidence>
<evidence type="ECO:0000313" key="2">
    <source>
        <dbReference type="EMBL" id="KPX59582.1"/>
    </source>
</evidence>
<organism evidence="2 3">
    <name type="scientific">Pseudomonas amygdali pv. lachrymans</name>
    <name type="common">Pseudomonas syringae pv. lachrymans</name>
    <dbReference type="NCBI Taxonomy" id="53707"/>
    <lineage>
        <taxon>Bacteria</taxon>
        <taxon>Pseudomonadati</taxon>
        <taxon>Pseudomonadota</taxon>
        <taxon>Gammaproteobacteria</taxon>
        <taxon>Pseudomonadales</taxon>
        <taxon>Pseudomonadaceae</taxon>
        <taxon>Pseudomonas</taxon>
        <taxon>Pseudomonas amygdali</taxon>
    </lineage>
</organism>
<dbReference type="PATRIC" id="fig|53707.9.peg.1859"/>
<feature type="domain" description="IrrE N-terminal-like" evidence="1">
    <location>
        <begin position="43"/>
        <end position="165"/>
    </location>
</feature>
<reference evidence="2 3" key="1">
    <citation type="submission" date="2015-09" db="EMBL/GenBank/DDBJ databases">
        <title>Genome announcement of multiple Pseudomonas syringae strains.</title>
        <authorList>
            <person name="Thakur S."/>
            <person name="Wang P.W."/>
            <person name="Gong Y."/>
            <person name="Weir B.S."/>
            <person name="Guttman D.S."/>
        </authorList>
    </citation>
    <scope>NUCLEOTIDE SEQUENCE [LARGE SCALE GENOMIC DNA]</scope>
    <source>
        <strain evidence="2 3">ICMP3507</strain>
    </source>
</reference>
<dbReference type="PANTHER" id="PTHR43236:SF1">
    <property type="entry name" value="BLL7220 PROTEIN"/>
    <property type="match status" value="1"/>
</dbReference>
<proteinExistence type="predicted"/>
<gene>
    <name evidence="2" type="ORF">ALO35_200148</name>
</gene>
<sequence length="339" mass="37738">MGFRDVVLRAAQRAVEVIDESGAMARIEQHGYTRIDPFQIAADSGVMVMLRPMQKLLGAFLGDESPGILVNVDRPAGLVHMTCAHELGHFFMGHGSSADEKIYYGSHAALVEQEADQFGYNLLVPRKLIVKIMQRKQWTKQALFRPDVLYQLALRMGVSYEAAAWSLSRHNVMSPDQVQKMLRTKPAMIKKALLGDRLVDARKEVWLLDNDDRTSILEPRPDDQLVVRLPSRAASGYLWEADSVEELKAQGFQLEPLTVPSKPSVEEPLVFGAPRMMDYILTGGRTSLTSPVNVQLSERAPWDCSSPAIGTFRSSAKFEPLSLGLTPHSRKQLLKGGLE</sequence>
<dbReference type="PANTHER" id="PTHR43236">
    <property type="entry name" value="ANTITOXIN HIGA1"/>
    <property type="match status" value="1"/>
</dbReference>
<dbReference type="EMBL" id="LJQP01000394">
    <property type="protein sequence ID" value="KPX59582.1"/>
    <property type="molecule type" value="Genomic_DNA"/>
</dbReference>
<dbReference type="Gene3D" id="1.10.10.2910">
    <property type="match status" value="1"/>
</dbReference>
<dbReference type="AlphaFoldDB" id="A0A0P9T2U8"/>
<name>A0A0P9T2U8_PSEAV</name>
<comment type="caution">
    <text evidence="2">The sequence shown here is derived from an EMBL/GenBank/DDBJ whole genome shotgun (WGS) entry which is preliminary data.</text>
</comment>
<dbReference type="InterPro" id="IPR010359">
    <property type="entry name" value="IrrE_HExxH"/>
</dbReference>
<dbReference type="InterPro" id="IPR052345">
    <property type="entry name" value="Rad_response_metalloprotease"/>
</dbReference>
<dbReference type="Pfam" id="PF06114">
    <property type="entry name" value="Peptidase_M78"/>
    <property type="match status" value="1"/>
</dbReference>
<accession>A0A0P9T2U8</accession>
<evidence type="ECO:0000313" key="3">
    <source>
        <dbReference type="Proteomes" id="UP000050265"/>
    </source>
</evidence>
<dbReference type="Proteomes" id="UP000050265">
    <property type="component" value="Unassembled WGS sequence"/>
</dbReference>